<reference evidence="3 4" key="1">
    <citation type="journal article" date="2015" name="Genome Biol. Evol.">
        <title>Phylogenomic analyses indicate that early fungi evolved digesting cell walls of algal ancestors of land plants.</title>
        <authorList>
            <person name="Chang Y."/>
            <person name="Wang S."/>
            <person name="Sekimoto S."/>
            <person name="Aerts A.L."/>
            <person name="Choi C."/>
            <person name="Clum A."/>
            <person name="LaButti K.M."/>
            <person name="Lindquist E.A."/>
            <person name="Yee Ngan C."/>
            <person name="Ohm R.A."/>
            <person name="Salamov A.A."/>
            <person name="Grigoriev I.V."/>
            <person name="Spatafora J.W."/>
            <person name="Berbee M.L."/>
        </authorList>
    </citation>
    <scope>NUCLEOTIDE SEQUENCE [LARGE SCALE GENOMIC DNA]</scope>
    <source>
        <strain evidence="3 4">JEL478</strain>
    </source>
</reference>
<sequence length="56" mass="6566">SCDQCRARKHRCDNASPVCSRCTKFQLECTYTRQQRKRGPPKGTRSTVHERLRSLE</sequence>
<protein>
    <recommendedName>
        <fullName evidence="2">Zn(2)-C6 fungal-type domain-containing protein</fullName>
    </recommendedName>
</protein>
<evidence type="ECO:0000313" key="4">
    <source>
        <dbReference type="Proteomes" id="UP000070544"/>
    </source>
</evidence>
<evidence type="ECO:0000313" key="3">
    <source>
        <dbReference type="EMBL" id="KXS12244.1"/>
    </source>
</evidence>
<dbReference type="GO" id="GO:0005634">
    <property type="term" value="C:nucleus"/>
    <property type="evidence" value="ECO:0007669"/>
    <property type="project" value="InterPro"/>
</dbReference>
<feature type="non-terminal residue" evidence="3">
    <location>
        <position position="56"/>
    </location>
</feature>
<dbReference type="PANTHER" id="PTHR47655:SF2">
    <property type="entry name" value="QUINIC ACID UTILIZATION ACTIVATOR"/>
    <property type="match status" value="1"/>
</dbReference>
<dbReference type="PRINTS" id="PR00054">
    <property type="entry name" value="FUNGALZNCYS"/>
</dbReference>
<dbReference type="CDD" id="cd00067">
    <property type="entry name" value="GAL4"/>
    <property type="match status" value="1"/>
</dbReference>
<feature type="domain" description="Zn(2)-C6 fungal-type" evidence="2">
    <location>
        <begin position="1"/>
        <end position="31"/>
    </location>
</feature>
<evidence type="ECO:0000256" key="1">
    <source>
        <dbReference type="SAM" id="MobiDB-lite"/>
    </source>
</evidence>
<organism evidence="3 4">
    <name type="scientific">Gonapodya prolifera (strain JEL478)</name>
    <name type="common">Monoblepharis prolifera</name>
    <dbReference type="NCBI Taxonomy" id="1344416"/>
    <lineage>
        <taxon>Eukaryota</taxon>
        <taxon>Fungi</taxon>
        <taxon>Fungi incertae sedis</taxon>
        <taxon>Chytridiomycota</taxon>
        <taxon>Chytridiomycota incertae sedis</taxon>
        <taxon>Monoblepharidomycetes</taxon>
        <taxon>Monoblepharidales</taxon>
        <taxon>Gonapodyaceae</taxon>
        <taxon>Gonapodya</taxon>
    </lineage>
</organism>
<dbReference type="AlphaFoldDB" id="A0A139A684"/>
<dbReference type="PROSITE" id="PS50048">
    <property type="entry name" value="ZN2_CY6_FUNGAL_2"/>
    <property type="match status" value="1"/>
</dbReference>
<feature type="region of interest" description="Disordered" evidence="1">
    <location>
        <begin position="33"/>
        <end position="56"/>
    </location>
</feature>
<dbReference type="InterPro" id="IPR001138">
    <property type="entry name" value="Zn2Cys6_DnaBD"/>
</dbReference>
<dbReference type="EMBL" id="KQ965790">
    <property type="protein sequence ID" value="KXS12244.1"/>
    <property type="molecule type" value="Genomic_DNA"/>
</dbReference>
<dbReference type="GO" id="GO:0045944">
    <property type="term" value="P:positive regulation of transcription by RNA polymerase II"/>
    <property type="evidence" value="ECO:0007669"/>
    <property type="project" value="TreeGrafter"/>
</dbReference>
<name>A0A139A684_GONPJ</name>
<dbReference type="PROSITE" id="PS00463">
    <property type="entry name" value="ZN2_CY6_FUNGAL_1"/>
    <property type="match status" value="1"/>
</dbReference>
<proteinExistence type="predicted"/>
<dbReference type="GO" id="GO:0008270">
    <property type="term" value="F:zinc ion binding"/>
    <property type="evidence" value="ECO:0007669"/>
    <property type="project" value="InterPro"/>
</dbReference>
<dbReference type="GO" id="GO:0003677">
    <property type="term" value="F:DNA binding"/>
    <property type="evidence" value="ECO:0007669"/>
    <property type="project" value="InterPro"/>
</dbReference>
<dbReference type="Pfam" id="PF00172">
    <property type="entry name" value="Zn_clus"/>
    <property type="match status" value="1"/>
</dbReference>
<dbReference type="SMART" id="SM00066">
    <property type="entry name" value="GAL4"/>
    <property type="match status" value="1"/>
</dbReference>
<dbReference type="InterPro" id="IPR020448">
    <property type="entry name" value="Maltose_ferment_reg_DNA-bd"/>
</dbReference>
<gene>
    <name evidence="3" type="ORF">M427DRAFT_89390</name>
</gene>
<dbReference type="STRING" id="1344416.A0A139A684"/>
<dbReference type="InterPro" id="IPR036864">
    <property type="entry name" value="Zn2-C6_fun-type_DNA-bd_sf"/>
</dbReference>
<dbReference type="InterPro" id="IPR052783">
    <property type="entry name" value="Metabolic/Drug-Res_Regulator"/>
</dbReference>
<evidence type="ECO:0000259" key="2">
    <source>
        <dbReference type="PROSITE" id="PS50048"/>
    </source>
</evidence>
<dbReference type="GO" id="GO:0000981">
    <property type="term" value="F:DNA-binding transcription factor activity, RNA polymerase II-specific"/>
    <property type="evidence" value="ECO:0007669"/>
    <property type="project" value="InterPro"/>
</dbReference>
<feature type="non-terminal residue" evidence="3">
    <location>
        <position position="1"/>
    </location>
</feature>
<dbReference type="PANTHER" id="PTHR47655">
    <property type="entry name" value="QUINIC ACID UTILIZATION ACTIVATOR"/>
    <property type="match status" value="1"/>
</dbReference>
<dbReference type="Proteomes" id="UP000070544">
    <property type="component" value="Unassembled WGS sequence"/>
</dbReference>
<keyword evidence="4" id="KW-1185">Reference proteome</keyword>
<dbReference type="OrthoDB" id="2119791at2759"/>
<accession>A0A139A684</accession>
<dbReference type="Gene3D" id="4.10.240.10">
    <property type="entry name" value="Zn(2)-C6 fungal-type DNA-binding domain"/>
    <property type="match status" value="1"/>
</dbReference>
<feature type="compositionally biased region" description="Basic and acidic residues" evidence="1">
    <location>
        <begin position="47"/>
        <end position="56"/>
    </location>
</feature>
<dbReference type="SUPFAM" id="SSF57701">
    <property type="entry name" value="Zn2/Cys6 DNA-binding domain"/>
    <property type="match status" value="1"/>
</dbReference>